<dbReference type="PANTHER" id="PTHR45527">
    <property type="entry name" value="NONRIBOSOMAL PEPTIDE SYNTHETASE"/>
    <property type="match status" value="1"/>
</dbReference>
<dbReference type="GO" id="GO:0005737">
    <property type="term" value="C:cytoplasm"/>
    <property type="evidence" value="ECO:0007669"/>
    <property type="project" value="TreeGrafter"/>
</dbReference>
<dbReference type="RefSeq" id="WP_164967284.1">
    <property type="nucleotide sequence ID" value="NZ_NXIG01000041.1"/>
</dbReference>
<gene>
    <name evidence="5" type="ORF">CP962_14155</name>
</gene>
<dbReference type="InterPro" id="IPR025110">
    <property type="entry name" value="AMP-bd_C"/>
</dbReference>
<dbReference type="SUPFAM" id="SSF47336">
    <property type="entry name" value="ACP-like"/>
    <property type="match status" value="1"/>
</dbReference>
<dbReference type="GO" id="GO:0043041">
    <property type="term" value="P:amino acid activation for nonribosomal peptide biosynthetic process"/>
    <property type="evidence" value="ECO:0007669"/>
    <property type="project" value="TreeGrafter"/>
</dbReference>
<dbReference type="Pfam" id="PF00550">
    <property type="entry name" value="PP-binding"/>
    <property type="match status" value="1"/>
</dbReference>
<dbReference type="GO" id="GO:0044550">
    <property type="term" value="P:secondary metabolite biosynthetic process"/>
    <property type="evidence" value="ECO:0007669"/>
    <property type="project" value="TreeGrafter"/>
</dbReference>
<sequence length="238" mass="26800">ELCIAGESLTSGYLNRPELSTEKFIENPFGPGQLYRSGDLARLMPDGQIEFLGRIDKQVKVHGYRIELGEIENIINTVDIVTDSVVILAKQGEREVLHAYYVGSQEDENHISQHLNQYLPKYMIPKTLTAINEIPLTGNDKVDESKLPVPNVHKNKFVAPRNNIEREIAQIVSEVLDVSSMSIDDDFFEMGGTSLDAMVVVSKLKSNGIHITMQDVYQFKTVRYIANHTETRQALPEV</sequence>
<comment type="caution">
    <text evidence="5">The sequence shown here is derived from an EMBL/GenBank/DDBJ whole genome shotgun (WGS) entry which is preliminary data.</text>
</comment>
<dbReference type="Gene3D" id="1.10.1200.10">
    <property type="entry name" value="ACP-like"/>
    <property type="match status" value="1"/>
</dbReference>
<evidence type="ECO:0000313" key="6">
    <source>
        <dbReference type="Proteomes" id="UP000290588"/>
    </source>
</evidence>
<dbReference type="Gene3D" id="2.30.38.10">
    <property type="entry name" value="Luciferase, Domain 3"/>
    <property type="match status" value="1"/>
</dbReference>
<evidence type="ECO:0000256" key="2">
    <source>
        <dbReference type="ARBA" id="ARBA00022450"/>
    </source>
</evidence>
<dbReference type="SUPFAM" id="SSF56801">
    <property type="entry name" value="Acetyl-CoA synthetase-like"/>
    <property type="match status" value="1"/>
</dbReference>
<evidence type="ECO:0000259" key="4">
    <source>
        <dbReference type="PROSITE" id="PS50075"/>
    </source>
</evidence>
<protein>
    <submittedName>
        <fullName evidence="5">Non-ribosomal peptide synthetase</fullName>
    </submittedName>
</protein>
<dbReference type="FunFam" id="1.10.1200.10:FF:000005">
    <property type="entry name" value="Nonribosomal peptide synthetase 1"/>
    <property type="match status" value="1"/>
</dbReference>
<dbReference type="GO" id="GO:0031177">
    <property type="term" value="F:phosphopantetheine binding"/>
    <property type="evidence" value="ECO:0007669"/>
    <property type="project" value="TreeGrafter"/>
</dbReference>
<dbReference type="EMBL" id="NXIG01000041">
    <property type="protein sequence ID" value="RXI27987.1"/>
    <property type="molecule type" value="Genomic_DNA"/>
</dbReference>
<dbReference type="InterPro" id="IPR045851">
    <property type="entry name" value="AMP-bd_C_sf"/>
</dbReference>
<feature type="non-terminal residue" evidence="5">
    <location>
        <position position="238"/>
    </location>
</feature>
<dbReference type="InterPro" id="IPR036736">
    <property type="entry name" value="ACP-like_sf"/>
</dbReference>
<evidence type="ECO:0000256" key="1">
    <source>
        <dbReference type="ARBA" id="ARBA00001957"/>
    </source>
</evidence>
<dbReference type="Proteomes" id="UP000290588">
    <property type="component" value="Unassembled WGS sequence"/>
</dbReference>
<dbReference type="Gene3D" id="3.30.300.30">
    <property type="match status" value="1"/>
</dbReference>
<dbReference type="AlphaFoldDB" id="A0AA94FAA3"/>
<dbReference type="Pfam" id="PF13193">
    <property type="entry name" value="AMP-binding_C"/>
    <property type="match status" value="1"/>
</dbReference>
<name>A0AA94FAA3_9BACT</name>
<dbReference type="PANTHER" id="PTHR45527:SF1">
    <property type="entry name" value="FATTY ACID SYNTHASE"/>
    <property type="match status" value="1"/>
</dbReference>
<reference evidence="5 6" key="1">
    <citation type="submission" date="2017-09" db="EMBL/GenBank/DDBJ databases">
        <title>Genomics of the genus Arcobacter.</title>
        <authorList>
            <person name="Perez-Cataluna A."/>
            <person name="Figueras M.J."/>
            <person name="Salas-Masso N."/>
        </authorList>
    </citation>
    <scope>NUCLEOTIDE SEQUENCE [LARGE SCALE GENOMIC DNA]</scope>
    <source>
        <strain evidence="5 6">CECT 7837</strain>
    </source>
</reference>
<feature type="non-terminal residue" evidence="5">
    <location>
        <position position="1"/>
    </location>
</feature>
<dbReference type="InterPro" id="IPR009081">
    <property type="entry name" value="PP-bd_ACP"/>
</dbReference>
<organism evidence="5 6">
    <name type="scientific">Arcobacter ellisii</name>
    <dbReference type="NCBI Taxonomy" id="913109"/>
    <lineage>
        <taxon>Bacteria</taxon>
        <taxon>Pseudomonadati</taxon>
        <taxon>Campylobacterota</taxon>
        <taxon>Epsilonproteobacteria</taxon>
        <taxon>Campylobacterales</taxon>
        <taxon>Arcobacteraceae</taxon>
        <taxon>Arcobacter</taxon>
    </lineage>
</organism>
<keyword evidence="3" id="KW-0597">Phosphoprotein</keyword>
<keyword evidence="2" id="KW-0596">Phosphopantetheine</keyword>
<proteinExistence type="predicted"/>
<comment type="cofactor">
    <cofactor evidence="1">
        <name>pantetheine 4'-phosphate</name>
        <dbReference type="ChEBI" id="CHEBI:47942"/>
    </cofactor>
</comment>
<evidence type="ECO:0000313" key="5">
    <source>
        <dbReference type="EMBL" id="RXI27987.1"/>
    </source>
</evidence>
<evidence type="ECO:0000256" key="3">
    <source>
        <dbReference type="ARBA" id="ARBA00022553"/>
    </source>
</evidence>
<dbReference type="PROSITE" id="PS50075">
    <property type="entry name" value="CARRIER"/>
    <property type="match status" value="1"/>
</dbReference>
<feature type="domain" description="Carrier" evidence="4">
    <location>
        <begin position="159"/>
        <end position="233"/>
    </location>
</feature>
<accession>A0AA94FAA3</accession>